<organism evidence="3 4">
    <name type="scientific">Embleya hyalina</name>
    <dbReference type="NCBI Taxonomy" id="516124"/>
    <lineage>
        <taxon>Bacteria</taxon>
        <taxon>Bacillati</taxon>
        <taxon>Actinomycetota</taxon>
        <taxon>Actinomycetes</taxon>
        <taxon>Kitasatosporales</taxon>
        <taxon>Streptomycetaceae</taxon>
        <taxon>Embleya</taxon>
    </lineage>
</organism>
<comment type="caution">
    <text evidence="3">The sequence shown here is derived from an EMBL/GenBank/DDBJ whole genome shotgun (WGS) entry which is preliminary data.</text>
</comment>
<dbReference type="PRINTS" id="PR00080">
    <property type="entry name" value="SDRFAMILY"/>
</dbReference>
<dbReference type="PANTHER" id="PTHR42879:SF2">
    <property type="entry name" value="3-OXOACYL-[ACYL-CARRIER-PROTEIN] REDUCTASE FABG"/>
    <property type="match status" value="1"/>
</dbReference>
<name>A0A401Z2S4_9ACTN</name>
<gene>
    <name evidence="3" type="ORF">EHYA_08807</name>
</gene>
<evidence type="ECO:0000313" key="4">
    <source>
        <dbReference type="Proteomes" id="UP000286931"/>
    </source>
</evidence>
<dbReference type="GO" id="GO:0032787">
    <property type="term" value="P:monocarboxylic acid metabolic process"/>
    <property type="evidence" value="ECO:0007669"/>
    <property type="project" value="UniProtKB-ARBA"/>
</dbReference>
<keyword evidence="4" id="KW-1185">Reference proteome</keyword>
<dbReference type="PANTHER" id="PTHR42879">
    <property type="entry name" value="3-OXOACYL-(ACYL-CARRIER-PROTEIN) REDUCTASE"/>
    <property type="match status" value="1"/>
</dbReference>
<accession>A0A401Z2S4</accession>
<dbReference type="InterPro" id="IPR020904">
    <property type="entry name" value="Sc_DH/Rdtase_CS"/>
</dbReference>
<evidence type="ECO:0000313" key="3">
    <source>
        <dbReference type="EMBL" id="GCE01068.1"/>
    </source>
</evidence>
<evidence type="ECO:0000256" key="1">
    <source>
        <dbReference type="ARBA" id="ARBA00006484"/>
    </source>
</evidence>
<dbReference type="Pfam" id="PF00106">
    <property type="entry name" value="adh_short"/>
    <property type="match status" value="1"/>
</dbReference>
<dbReference type="RefSeq" id="WP_246127277.1">
    <property type="nucleotide sequence ID" value="NZ_BIFH01000045.1"/>
</dbReference>
<protein>
    <submittedName>
        <fullName evidence="3">Oxidoreductase</fullName>
    </submittedName>
</protein>
<reference evidence="3 4" key="1">
    <citation type="submission" date="2018-12" db="EMBL/GenBank/DDBJ databases">
        <title>Draft genome sequence of Embleya hyalina NBRC 13850T.</title>
        <authorList>
            <person name="Komaki H."/>
            <person name="Hosoyama A."/>
            <person name="Kimura A."/>
            <person name="Ichikawa N."/>
            <person name="Tamura T."/>
        </authorList>
    </citation>
    <scope>NUCLEOTIDE SEQUENCE [LARGE SCALE GENOMIC DNA]</scope>
    <source>
        <strain evidence="3 4">NBRC 13850</strain>
    </source>
</reference>
<dbReference type="SUPFAM" id="SSF51735">
    <property type="entry name" value="NAD(P)-binding Rossmann-fold domains"/>
    <property type="match status" value="1"/>
</dbReference>
<dbReference type="InterPro" id="IPR036291">
    <property type="entry name" value="NAD(P)-bd_dom_sf"/>
</dbReference>
<dbReference type="CDD" id="cd05233">
    <property type="entry name" value="SDR_c"/>
    <property type="match status" value="1"/>
</dbReference>
<comment type="similarity">
    <text evidence="1 2">Belongs to the short-chain dehydrogenases/reductases (SDR) family.</text>
</comment>
<dbReference type="InterPro" id="IPR050259">
    <property type="entry name" value="SDR"/>
</dbReference>
<sequence>MVKRFEGRRALITGASRGIGAALAVRLAAEGADVAVTARTVRQGNLAGSLERTETLIARHGRRTAVVPADLSDETQRARIVPAAEEGLGGPIDILVNNAAMASYASLRVYPQRRARLHFEVNVLAPMELCQAVVPAMATRGEGWIVNVTSGTARPWAGPPFELGVLGTKSAVYGASKAALNRITNALAAELYGTGIRVNTIEPRAAVLSEGAEELVGGQLRPDQIETMDQMVSATLELCDGPAARTGGEYVSLDLLSELGIKV</sequence>
<dbReference type="Gene3D" id="3.40.50.720">
    <property type="entry name" value="NAD(P)-binding Rossmann-like Domain"/>
    <property type="match status" value="1"/>
</dbReference>
<dbReference type="AlphaFoldDB" id="A0A401Z2S4"/>
<dbReference type="PROSITE" id="PS00061">
    <property type="entry name" value="ADH_SHORT"/>
    <property type="match status" value="1"/>
</dbReference>
<dbReference type="EMBL" id="BIFH01000045">
    <property type="protein sequence ID" value="GCE01068.1"/>
    <property type="molecule type" value="Genomic_DNA"/>
</dbReference>
<dbReference type="Proteomes" id="UP000286931">
    <property type="component" value="Unassembled WGS sequence"/>
</dbReference>
<dbReference type="InterPro" id="IPR002347">
    <property type="entry name" value="SDR_fam"/>
</dbReference>
<evidence type="ECO:0000256" key="2">
    <source>
        <dbReference type="RuleBase" id="RU000363"/>
    </source>
</evidence>
<proteinExistence type="inferred from homology"/>
<dbReference type="PRINTS" id="PR00081">
    <property type="entry name" value="GDHRDH"/>
</dbReference>